<evidence type="ECO:0000313" key="3">
    <source>
        <dbReference type="EMBL" id="AZL59943.1"/>
    </source>
</evidence>
<accession>A0A3S8U8P3</accession>
<keyword evidence="4" id="KW-1185">Reference proteome</keyword>
<dbReference type="EMBL" id="CP034328">
    <property type="protein sequence ID" value="AZL59943.1"/>
    <property type="molecule type" value="Genomic_DNA"/>
</dbReference>
<keyword evidence="1" id="KW-0732">Signal</keyword>
<feature type="signal peptide" evidence="1">
    <location>
        <begin position="1"/>
        <end position="19"/>
    </location>
</feature>
<protein>
    <recommendedName>
        <fullName evidence="2">Thiol:disulfide interchange protein DsbD N-terminal domain-containing protein</fullName>
    </recommendedName>
</protein>
<gene>
    <name evidence="3" type="ORF">EI545_14525</name>
</gene>
<dbReference type="AlphaFoldDB" id="A0A3S8U8P3"/>
<dbReference type="OrthoDB" id="9811036at2"/>
<dbReference type="Proteomes" id="UP000282002">
    <property type="component" value="Chromosome"/>
</dbReference>
<organism evidence="3 4">
    <name type="scientific">Tabrizicola piscis</name>
    <dbReference type="NCBI Taxonomy" id="2494374"/>
    <lineage>
        <taxon>Bacteria</taxon>
        <taxon>Pseudomonadati</taxon>
        <taxon>Pseudomonadota</taxon>
        <taxon>Alphaproteobacteria</taxon>
        <taxon>Rhodobacterales</taxon>
        <taxon>Paracoccaceae</taxon>
        <taxon>Tabrizicola</taxon>
    </lineage>
</organism>
<feature type="chain" id="PRO_5019302585" description="Thiol:disulfide interchange protein DsbD N-terminal domain-containing protein" evidence="1">
    <location>
        <begin position="20"/>
        <end position="265"/>
    </location>
</feature>
<sequence length="265" mass="27944">MTRTVLSLLLALTTTPAAATTQDDVLSAILRPGWQMDSGAHMAAMDMTLAPGWKTYWRSPGEAGIPPSFDWSGSTNVKSVHIHWPAPSVFETNGMQTIGYHDRLLLPIEVVAVDPSMPVKLQVSVDLGVCDEICLPANLALIADLMPPGAPDEGIRSALKTLATSALDAGVTTVSCVVDPIADGLRLTARMRLPDPGSPEVVAFETADPAVWVSEAVTQREGGELVTMTELVPPDGAPFALDRSGVVMTILSQGRAIEVRGCPAP</sequence>
<evidence type="ECO:0000256" key="1">
    <source>
        <dbReference type="SAM" id="SignalP"/>
    </source>
</evidence>
<dbReference type="KEGG" id="taw:EI545_14525"/>
<proteinExistence type="predicted"/>
<name>A0A3S8U8P3_9RHOB</name>
<evidence type="ECO:0000259" key="2">
    <source>
        <dbReference type="Pfam" id="PF11412"/>
    </source>
</evidence>
<evidence type="ECO:0000313" key="4">
    <source>
        <dbReference type="Proteomes" id="UP000282002"/>
    </source>
</evidence>
<dbReference type="InterPro" id="IPR028250">
    <property type="entry name" value="DsbDN"/>
</dbReference>
<feature type="domain" description="Thiol:disulfide interchange protein DsbD N-terminal" evidence="2">
    <location>
        <begin position="37"/>
        <end position="138"/>
    </location>
</feature>
<reference evidence="3 4" key="1">
    <citation type="submission" date="2018-12" db="EMBL/GenBank/DDBJ databases">
        <title>Complete genome sequencing of Tabrizicola sp. K13M18.</title>
        <authorList>
            <person name="Bae J.-W."/>
        </authorList>
    </citation>
    <scope>NUCLEOTIDE SEQUENCE [LARGE SCALE GENOMIC DNA]</scope>
    <source>
        <strain evidence="3 4">K13M18</strain>
    </source>
</reference>
<dbReference type="Pfam" id="PF11412">
    <property type="entry name" value="DsbD_N"/>
    <property type="match status" value="1"/>
</dbReference>
<dbReference type="RefSeq" id="WP_125326138.1">
    <property type="nucleotide sequence ID" value="NZ_CP034328.1"/>
</dbReference>